<comment type="cofactor">
    <cofactor evidence="2">
        <name>Mg(2+)</name>
        <dbReference type="ChEBI" id="CHEBI:18420"/>
    </cofactor>
</comment>
<evidence type="ECO:0000259" key="11">
    <source>
        <dbReference type="PROSITE" id="PS50975"/>
    </source>
</evidence>
<evidence type="ECO:0000256" key="3">
    <source>
        <dbReference type="ARBA" id="ARBA00022598"/>
    </source>
</evidence>
<evidence type="ECO:0000256" key="7">
    <source>
        <dbReference type="ARBA" id="ARBA00022840"/>
    </source>
</evidence>
<dbReference type="PROSITE" id="PS50975">
    <property type="entry name" value="ATP_GRASP"/>
    <property type="match status" value="1"/>
</dbReference>
<accession>A0A9X1NS27</accession>
<comment type="caution">
    <text evidence="12">The sequence shown here is derived from an EMBL/GenBank/DDBJ whole genome shotgun (WGS) entry which is preliminary data.</text>
</comment>
<evidence type="ECO:0000313" key="13">
    <source>
        <dbReference type="Proteomes" id="UP001139089"/>
    </source>
</evidence>
<dbReference type="GO" id="GO:0005737">
    <property type="term" value="C:cytoplasm"/>
    <property type="evidence" value="ECO:0007669"/>
    <property type="project" value="TreeGrafter"/>
</dbReference>
<dbReference type="EMBL" id="JAJOZR010000008">
    <property type="protein sequence ID" value="MCD7110147.1"/>
    <property type="molecule type" value="Genomic_DNA"/>
</dbReference>
<evidence type="ECO:0000256" key="9">
    <source>
        <dbReference type="ARBA" id="ARBA00023211"/>
    </source>
</evidence>
<gene>
    <name evidence="10 12" type="primary">gshB</name>
    <name evidence="12" type="ORF">LRX75_13975</name>
</gene>
<dbReference type="Pfam" id="PF02955">
    <property type="entry name" value="GSH-S_ATP"/>
    <property type="match status" value="1"/>
</dbReference>
<dbReference type="NCBIfam" id="NF003573">
    <property type="entry name" value="PRK05246.1"/>
    <property type="match status" value="1"/>
</dbReference>
<keyword evidence="6 10" id="KW-0547">Nucleotide-binding</keyword>
<dbReference type="InterPro" id="IPR016185">
    <property type="entry name" value="PreATP-grasp_dom_sf"/>
</dbReference>
<dbReference type="RefSeq" id="WP_231815328.1">
    <property type="nucleotide sequence ID" value="NZ_JAJOZR010000008.1"/>
</dbReference>
<evidence type="ECO:0000256" key="10">
    <source>
        <dbReference type="HAMAP-Rule" id="MF_00162"/>
    </source>
</evidence>
<evidence type="ECO:0000256" key="2">
    <source>
        <dbReference type="ARBA" id="ARBA00001946"/>
    </source>
</evidence>
<feature type="domain" description="ATP-grasp" evidence="11">
    <location>
        <begin position="131"/>
        <end position="315"/>
    </location>
</feature>
<dbReference type="Proteomes" id="UP001139089">
    <property type="component" value="Unassembled WGS sequence"/>
</dbReference>
<dbReference type="Gene3D" id="3.40.50.20">
    <property type="match status" value="1"/>
</dbReference>
<evidence type="ECO:0000256" key="5">
    <source>
        <dbReference type="ARBA" id="ARBA00022723"/>
    </source>
</evidence>
<evidence type="ECO:0000256" key="8">
    <source>
        <dbReference type="ARBA" id="ARBA00022842"/>
    </source>
</evidence>
<keyword evidence="7 10" id="KW-0067">ATP-binding</keyword>
<dbReference type="Gene3D" id="3.30.1490.20">
    <property type="entry name" value="ATP-grasp fold, A domain"/>
    <property type="match status" value="1"/>
</dbReference>
<dbReference type="InterPro" id="IPR004218">
    <property type="entry name" value="GSHS_ATP-bd"/>
</dbReference>
<dbReference type="GO" id="GO:0046872">
    <property type="term" value="F:metal ion binding"/>
    <property type="evidence" value="ECO:0007669"/>
    <property type="project" value="UniProtKB-KW"/>
</dbReference>
<dbReference type="PANTHER" id="PTHR21621:SF4">
    <property type="entry name" value="GLUTATHIONE SYNTHETASE"/>
    <property type="match status" value="1"/>
</dbReference>
<dbReference type="SUPFAM" id="SSF52440">
    <property type="entry name" value="PreATP-grasp domain"/>
    <property type="match status" value="1"/>
</dbReference>
<dbReference type="EC" id="6.3.2.3" evidence="10"/>
<keyword evidence="13" id="KW-1185">Reference proteome</keyword>
<dbReference type="SUPFAM" id="SSF56059">
    <property type="entry name" value="Glutathione synthetase ATP-binding domain-like"/>
    <property type="match status" value="1"/>
</dbReference>
<dbReference type="InterPro" id="IPR013815">
    <property type="entry name" value="ATP_grasp_subdomain_1"/>
</dbReference>
<dbReference type="InterPro" id="IPR006284">
    <property type="entry name" value="Glut_synth_pro"/>
</dbReference>
<dbReference type="InterPro" id="IPR004215">
    <property type="entry name" value="GSHS_N"/>
</dbReference>
<dbReference type="Gene3D" id="3.30.470.20">
    <property type="entry name" value="ATP-grasp fold, B domain"/>
    <property type="match status" value="1"/>
</dbReference>
<dbReference type="AlphaFoldDB" id="A0A9X1NS27"/>
<name>A0A9X1NS27_9HYPH</name>
<reference evidence="12" key="1">
    <citation type="submission" date="2021-12" db="EMBL/GenBank/DDBJ databases">
        <authorList>
            <person name="Li Y."/>
        </authorList>
    </citation>
    <scope>NUCLEOTIDE SEQUENCE</scope>
    <source>
        <strain evidence="12">DKSPLA3</strain>
    </source>
</reference>
<organism evidence="12 13">
    <name type="scientific">Rhizobium quercicola</name>
    <dbReference type="NCBI Taxonomy" id="2901226"/>
    <lineage>
        <taxon>Bacteria</taxon>
        <taxon>Pseudomonadati</taxon>
        <taxon>Pseudomonadota</taxon>
        <taxon>Alphaproteobacteria</taxon>
        <taxon>Hyphomicrobiales</taxon>
        <taxon>Rhizobiaceae</taxon>
        <taxon>Rhizobium/Agrobacterium group</taxon>
        <taxon>Rhizobium</taxon>
    </lineage>
</organism>
<evidence type="ECO:0000256" key="1">
    <source>
        <dbReference type="ARBA" id="ARBA00001936"/>
    </source>
</evidence>
<evidence type="ECO:0000256" key="6">
    <source>
        <dbReference type="ARBA" id="ARBA00022741"/>
    </source>
</evidence>
<comment type="pathway">
    <text evidence="10">Sulfur metabolism; glutathione biosynthesis; glutathione from L-cysteine and L-glutamate: step 2/2.</text>
</comment>
<dbReference type="HAMAP" id="MF_00162">
    <property type="entry name" value="GSH_S"/>
    <property type="match status" value="1"/>
</dbReference>
<dbReference type="Pfam" id="PF02951">
    <property type="entry name" value="GSH-S_N"/>
    <property type="match status" value="1"/>
</dbReference>
<keyword evidence="8" id="KW-0460">Magnesium</keyword>
<keyword evidence="4 10" id="KW-0317">Glutathione biosynthesis</keyword>
<dbReference type="GO" id="GO:0005524">
    <property type="term" value="F:ATP binding"/>
    <property type="evidence" value="ECO:0007669"/>
    <property type="project" value="UniProtKB-UniRule"/>
</dbReference>
<evidence type="ECO:0000313" key="12">
    <source>
        <dbReference type="EMBL" id="MCD7110147.1"/>
    </source>
</evidence>
<dbReference type="GO" id="GO:0004363">
    <property type="term" value="F:glutathione synthase activity"/>
    <property type="evidence" value="ECO:0007669"/>
    <property type="project" value="UniProtKB-UniRule"/>
</dbReference>
<dbReference type="PANTHER" id="PTHR21621">
    <property type="entry name" value="RIBOSOMAL PROTEIN S6 MODIFICATION PROTEIN"/>
    <property type="match status" value="1"/>
</dbReference>
<evidence type="ECO:0000256" key="4">
    <source>
        <dbReference type="ARBA" id="ARBA00022684"/>
    </source>
</evidence>
<keyword evidence="9" id="KW-0464">Manganese</keyword>
<comment type="similarity">
    <text evidence="10">Belongs to the prokaryotic GSH synthase family.</text>
</comment>
<dbReference type="NCBIfam" id="TIGR01380">
    <property type="entry name" value="glut_syn"/>
    <property type="match status" value="1"/>
</dbReference>
<comment type="cofactor">
    <cofactor evidence="1">
        <name>Mn(2+)</name>
        <dbReference type="ChEBI" id="CHEBI:29035"/>
    </cofactor>
</comment>
<protein>
    <recommendedName>
        <fullName evidence="10">Glutathione synthetase</fullName>
        <ecNumber evidence="10">6.3.2.3</ecNumber>
    </recommendedName>
    <alternativeName>
        <fullName evidence="10">GSH synthetase</fullName>
        <shortName evidence="10">GSH-S</shortName>
        <shortName evidence="10">GSHase</shortName>
    </alternativeName>
    <alternativeName>
        <fullName evidence="10">Glutathione synthase</fullName>
    </alternativeName>
</protein>
<keyword evidence="5" id="KW-0479">Metal-binding</keyword>
<keyword evidence="3 10" id="KW-0436">Ligase</keyword>
<sequence length="319" mass="35641">MAASRTALRNVAVQMDHVSTINIAGDSTFAMSLEAQNRGYRLFHYTPDRLSLRDGQVYATAQQMTLRDVKGDHFTLGEPERLDLSTMDVVLLRQDPPFDMAYITSTHLLERIHPKTLVVNDPAWVRNSPEKIFVTEFPDLMPKTLITRDPAEIAKFREEMGDIILKPLYGNGGAGVFHATRDDRNMSSLLEMFGQMFREPFIAQEYLPAVRKGDKRIILVDGEPVGAINRVPAEHDARSNMHAGGKPEPTELTAREREICARIGPALRERGFLLVGIDVIGDVMTEINVTSPTGIREVKTFGGADIASLLWDAIERKRG</sequence>
<dbReference type="InterPro" id="IPR011761">
    <property type="entry name" value="ATP-grasp"/>
</dbReference>
<comment type="catalytic activity">
    <reaction evidence="10">
        <text>gamma-L-glutamyl-L-cysteine + glycine + ATP = glutathione + ADP + phosphate + H(+)</text>
        <dbReference type="Rhea" id="RHEA:13557"/>
        <dbReference type="ChEBI" id="CHEBI:15378"/>
        <dbReference type="ChEBI" id="CHEBI:30616"/>
        <dbReference type="ChEBI" id="CHEBI:43474"/>
        <dbReference type="ChEBI" id="CHEBI:57305"/>
        <dbReference type="ChEBI" id="CHEBI:57925"/>
        <dbReference type="ChEBI" id="CHEBI:58173"/>
        <dbReference type="ChEBI" id="CHEBI:456216"/>
        <dbReference type="EC" id="6.3.2.3"/>
    </reaction>
</comment>
<proteinExistence type="inferred from homology"/>